<dbReference type="Gene3D" id="2.30.30.130">
    <property type="entry name" value="Transposase, Mu, C-terminal"/>
    <property type="match status" value="1"/>
</dbReference>
<dbReference type="AlphaFoldDB" id="A0A212K5T5"/>
<evidence type="ECO:0008006" key="5">
    <source>
        <dbReference type="Google" id="ProtNLM"/>
    </source>
</evidence>
<dbReference type="InterPro" id="IPR036388">
    <property type="entry name" value="WH-like_DNA-bd_sf"/>
</dbReference>
<dbReference type="InterPro" id="IPR036397">
    <property type="entry name" value="RNaseH_sf"/>
</dbReference>
<dbReference type="InterPro" id="IPR015378">
    <property type="entry name" value="Transposase-like_Mu_C"/>
</dbReference>
<dbReference type="InterPro" id="IPR009061">
    <property type="entry name" value="DNA-bd_dom_put_sf"/>
</dbReference>
<dbReference type="Pfam" id="PF02316">
    <property type="entry name" value="HTH_Tnp_Mu_1"/>
    <property type="match status" value="1"/>
</dbReference>
<evidence type="ECO:0000256" key="1">
    <source>
        <dbReference type="SAM" id="MobiDB-lite"/>
    </source>
</evidence>
<dbReference type="InterPro" id="IPR009004">
    <property type="entry name" value="Transposase_Mu_C"/>
</dbReference>
<dbReference type="InterPro" id="IPR003314">
    <property type="entry name" value="Mu-type_HTH"/>
</dbReference>
<accession>A0A212K5T5</accession>
<reference evidence="4" key="1">
    <citation type="submission" date="2016-04" db="EMBL/GenBank/DDBJ databases">
        <authorList>
            <person name="Evans L.H."/>
            <person name="Alamgir A."/>
            <person name="Owens N."/>
            <person name="Weber N.D."/>
            <person name="Virtaneva K."/>
            <person name="Barbian K."/>
            <person name="Babar A."/>
            <person name="Rosenke K."/>
        </authorList>
    </citation>
    <scope>NUCLEOTIDE SEQUENCE</scope>
    <source>
        <strain evidence="4">92-2</strain>
    </source>
</reference>
<protein>
    <recommendedName>
        <fullName evidence="5">Transposase</fullName>
    </recommendedName>
</protein>
<dbReference type="GO" id="GO:0003677">
    <property type="term" value="F:DNA binding"/>
    <property type="evidence" value="ECO:0007669"/>
    <property type="project" value="InterPro"/>
</dbReference>
<proteinExistence type="predicted"/>
<feature type="domain" description="HTH Mu-type" evidence="3">
    <location>
        <begin position="30"/>
        <end position="95"/>
    </location>
</feature>
<dbReference type="SUPFAM" id="SSF50610">
    <property type="entry name" value="mu transposase, C-terminal domain"/>
    <property type="match status" value="1"/>
</dbReference>
<dbReference type="PROSITE" id="PS50994">
    <property type="entry name" value="INTEGRASE"/>
    <property type="match status" value="1"/>
</dbReference>
<dbReference type="InterPro" id="IPR001584">
    <property type="entry name" value="Integrase_cat-core"/>
</dbReference>
<gene>
    <name evidence="4" type="ORF">KM92DES2_12284</name>
</gene>
<name>A0A212K5T5_9BACT</name>
<evidence type="ECO:0000259" key="3">
    <source>
        <dbReference type="PROSITE" id="PS51702"/>
    </source>
</evidence>
<dbReference type="EMBL" id="FLUP01000001">
    <property type="protein sequence ID" value="SBW07073.1"/>
    <property type="molecule type" value="Genomic_DNA"/>
</dbReference>
<dbReference type="InterPro" id="IPR012337">
    <property type="entry name" value="RNaseH-like_sf"/>
</dbReference>
<feature type="region of interest" description="Disordered" evidence="1">
    <location>
        <begin position="1"/>
        <end position="30"/>
    </location>
</feature>
<feature type="domain" description="Integrase catalytic" evidence="2">
    <location>
        <begin position="288"/>
        <end position="499"/>
    </location>
</feature>
<dbReference type="SUPFAM" id="SSF53098">
    <property type="entry name" value="Ribonuclease H-like"/>
    <property type="match status" value="1"/>
</dbReference>
<organism evidence="4">
    <name type="scientific">uncultured Desulfovibrio sp</name>
    <dbReference type="NCBI Taxonomy" id="167968"/>
    <lineage>
        <taxon>Bacteria</taxon>
        <taxon>Pseudomonadati</taxon>
        <taxon>Thermodesulfobacteriota</taxon>
        <taxon>Desulfovibrionia</taxon>
        <taxon>Desulfovibrionales</taxon>
        <taxon>Desulfovibrionaceae</taxon>
        <taxon>Desulfovibrio</taxon>
        <taxon>environmental samples</taxon>
    </lineage>
</organism>
<evidence type="ECO:0000259" key="2">
    <source>
        <dbReference type="PROSITE" id="PS50994"/>
    </source>
</evidence>
<sequence>MVQGLGLVDGTKTLPMEPETDNGEGATMTTKDAYTAKDLVPLLGYANERSVQYRAKREGWQSRTRKGRGGGFEWLVASMPAETVQAIRQAEERKILETSLPVDVPAQLPVLTKQAIMDDKRRYRALAKADLLGLYLEWQRKHGSTVAQKQEFILAYQGGAWGKLLSEIGPRISWKSLERWKLEQSRAKSVMALVEKRGLAHKGKTILTERHKTIILGQILNPNAPLVSQCSRKIQARCRAEDIYVPSEATVRRWVSSYTRECFDEWTLWREGRKAWNDKCALSILRDWSLVEVGDIVIADGHTLNFETINPETGKPTRMTLLLFFDGASRHPLGWEVMPTENVSCISSAFRRTCLFLGKIPRVIYLDNGKAFRARFFKGCNDFQQAGFAGLYRDLGCDVIYAWPYHGQSKPVERFFGTMHDMEIFTPSYTGWDIAHKPARLHRNEKLHQQLHEKLGGRPLTLEETHMALERWFSEYAQRPQPTTHLKGRTPAEVLQAGAGPGVNPERLTLLMLQKEVKAISKDGIRHMGRMYWHEALSSRRHSVIIRYDWQYSPYTVLVYTPDGQFICEARDRDHFRIAAGMHPAARVFGTEQQQRDLSDAIAMKRDQERAVSANMRAMLTTVVLPETQQRQTALAGRVMLPAAPAHKSPSLSSDQIAAIEAAKVKGAQARAELAAPTYTPSALMRFSDEAARYDYLFKAKHEMGAQIVPQDAAWMESFENTPAFQRNFKPRYDAMLGLFEFRQQRQAI</sequence>
<evidence type="ECO:0000313" key="4">
    <source>
        <dbReference type="EMBL" id="SBW07073.1"/>
    </source>
</evidence>
<dbReference type="SUPFAM" id="SSF46955">
    <property type="entry name" value="Putative DNA-binding domain"/>
    <property type="match status" value="1"/>
</dbReference>
<dbReference type="GO" id="GO:0015074">
    <property type="term" value="P:DNA integration"/>
    <property type="evidence" value="ECO:0007669"/>
    <property type="project" value="InterPro"/>
</dbReference>
<dbReference type="Pfam" id="PF09299">
    <property type="entry name" value="Mu-transpos_C"/>
    <property type="match status" value="1"/>
</dbReference>
<dbReference type="Gene3D" id="1.10.10.10">
    <property type="entry name" value="Winged helix-like DNA-binding domain superfamily/Winged helix DNA-binding domain"/>
    <property type="match status" value="1"/>
</dbReference>
<dbReference type="PROSITE" id="PS51702">
    <property type="entry name" value="HTH_MU"/>
    <property type="match status" value="1"/>
</dbReference>
<dbReference type="Gene3D" id="3.30.420.10">
    <property type="entry name" value="Ribonuclease H-like superfamily/Ribonuclease H"/>
    <property type="match status" value="1"/>
</dbReference>